<sequence length="97" mass="11091">MLRRASCSNFSCAGAISPYWLGLHEVIITTPVRPSAQEVTWHDWLTEPELESLVRRQGFVSDAREAFDRYRNVSQADRTLSEQRPQLTPCHGPPPNR</sequence>
<feature type="region of interest" description="Disordered" evidence="1">
    <location>
        <begin position="74"/>
        <end position="97"/>
    </location>
</feature>
<dbReference type="EMBL" id="LN831790">
    <property type="protein sequence ID" value="CQR61152.1"/>
    <property type="molecule type" value="Genomic_DNA"/>
</dbReference>
<name>A0A0F7VUH4_STRLW</name>
<dbReference type="AlphaFoldDB" id="A0A0F7VUH4"/>
<dbReference type="KEGG" id="sle:sle_16900"/>
<protein>
    <submittedName>
        <fullName evidence="2">NTP Pyrophosphohydrolase</fullName>
    </submittedName>
</protein>
<accession>A0A0F7VUH4</accession>
<organism evidence="2 3">
    <name type="scientific">Streptomyces leeuwenhoekii</name>
    <dbReference type="NCBI Taxonomy" id="1437453"/>
    <lineage>
        <taxon>Bacteria</taxon>
        <taxon>Bacillati</taxon>
        <taxon>Actinomycetota</taxon>
        <taxon>Actinomycetes</taxon>
        <taxon>Kitasatosporales</taxon>
        <taxon>Streptomycetaceae</taxon>
        <taxon>Streptomyces</taxon>
    </lineage>
</organism>
<feature type="compositionally biased region" description="Polar residues" evidence="1">
    <location>
        <begin position="74"/>
        <end position="86"/>
    </location>
</feature>
<proteinExistence type="predicted"/>
<evidence type="ECO:0000313" key="3">
    <source>
        <dbReference type="Proteomes" id="UP000035016"/>
    </source>
</evidence>
<dbReference type="Proteomes" id="UP000035016">
    <property type="component" value="Chromosome Chromosome"/>
</dbReference>
<evidence type="ECO:0000256" key="1">
    <source>
        <dbReference type="SAM" id="MobiDB-lite"/>
    </source>
</evidence>
<reference evidence="2 3" key="1">
    <citation type="submission" date="2015-02" db="EMBL/GenBank/DDBJ databases">
        <authorList>
            <person name="Gomez-Escribano P.J."/>
        </authorList>
    </citation>
    <scope>NUCLEOTIDE SEQUENCE [LARGE SCALE GENOMIC DNA]</scope>
    <source>
        <strain evidence="3">C34 (DSM 42122 / NRRL B-24963)</strain>
    </source>
</reference>
<gene>
    <name evidence="2" type="primary">sle_16900</name>
</gene>
<evidence type="ECO:0000313" key="2">
    <source>
        <dbReference type="EMBL" id="CQR61152.1"/>
    </source>
</evidence>
<keyword evidence="2" id="KW-0378">Hydrolase</keyword>
<dbReference type="GO" id="GO:0016787">
    <property type="term" value="F:hydrolase activity"/>
    <property type="evidence" value="ECO:0007669"/>
    <property type="project" value="UniProtKB-KW"/>
</dbReference>